<evidence type="ECO:0000313" key="1">
    <source>
        <dbReference type="EMBL" id="NNH72985.1"/>
    </source>
</evidence>
<gene>
    <name evidence="1" type="ORF">HLB23_24515</name>
</gene>
<dbReference type="Proteomes" id="UP000586827">
    <property type="component" value="Unassembled WGS sequence"/>
</dbReference>
<sequence length="191" mass="20644">MVAPPVSQRARVLTEPCSAQTADGKVPLFWLLGAHGGAGVSTLAWMWSDAADCARMWPAPTANESKLVVLVARETVTGLAAADALLRQHHAALAGGSQVLGLVTVAARPGRRSTVIRRDLTLYGALTDNIWRVRWHEEFIQQPLRVFGRSSEDLGWRDTSVPADIAAVEHEILTLVEQFGSDPAEEEGRSS</sequence>
<evidence type="ECO:0000313" key="2">
    <source>
        <dbReference type="Proteomes" id="UP000586827"/>
    </source>
</evidence>
<keyword evidence="2" id="KW-1185">Reference proteome</keyword>
<dbReference type="RefSeq" id="WP_157552669.1">
    <property type="nucleotide sequence ID" value="NZ_JABELX010000009.1"/>
</dbReference>
<proteinExistence type="predicted"/>
<dbReference type="InterPro" id="IPR046609">
    <property type="entry name" value="DUF6668"/>
</dbReference>
<accession>A0A849C9L1</accession>
<dbReference type="AlphaFoldDB" id="A0A849C9L1"/>
<protein>
    <submittedName>
        <fullName evidence="1">Uncharacterized protein</fullName>
    </submittedName>
</protein>
<dbReference type="EMBL" id="JABELX010000009">
    <property type="protein sequence ID" value="NNH72985.1"/>
    <property type="molecule type" value="Genomic_DNA"/>
</dbReference>
<comment type="caution">
    <text evidence="1">The sequence shown here is derived from an EMBL/GenBank/DDBJ whole genome shotgun (WGS) entry which is preliminary data.</text>
</comment>
<name>A0A849C9L1_9NOCA</name>
<dbReference type="Pfam" id="PF20373">
    <property type="entry name" value="DUF6668"/>
    <property type="match status" value="1"/>
</dbReference>
<organism evidence="1 2">
    <name type="scientific">Nocardia uniformis</name>
    <dbReference type="NCBI Taxonomy" id="53432"/>
    <lineage>
        <taxon>Bacteria</taxon>
        <taxon>Bacillati</taxon>
        <taxon>Actinomycetota</taxon>
        <taxon>Actinomycetes</taxon>
        <taxon>Mycobacteriales</taxon>
        <taxon>Nocardiaceae</taxon>
        <taxon>Nocardia</taxon>
    </lineage>
</organism>
<reference evidence="1 2" key="1">
    <citation type="submission" date="2020-05" db="EMBL/GenBank/DDBJ databases">
        <title>MicrobeNet Type strains.</title>
        <authorList>
            <person name="Nicholson A.C."/>
        </authorList>
    </citation>
    <scope>NUCLEOTIDE SEQUENCE [LARGE SCALE GENOMIC DNA]</scope>
    <source>
        <strain evidence="1 2">JCM 3224</strain>
    </source>
</reference>